<keyword evidence="4" id="KW-1185">Reference proteome</keyword>
<comment type="caution">
    <text evidence="3">The sequence shown here is derived from an EMBL/GenBank/DDBJ whole genome shotgun (WGS) entry which is preliminary data.</text>
</comment>
<dbReference type="Proteomes" id="UP000011135">
    <property type="component" value="Unassembled WGS sequence"/>
</dbReference>
<dbReference type="AlphaFoldDB" id="L8JKS8"/>
<sequence length="515" mass="60239">MANTLDPMDIKQIITLHLDGLSNRRIGHTLGISRNTVNNYMKLINACDHSAEELLRFDKAELTELFPSQTTINNDRFNELMLYFEKVNQARNHPGFTFLYHYDDYRQQSEEPYSYTQFMEHYRRKYAKTKGSMKLEHEPGKELLIDFCGTKLHITDKETGELIPVEVFVAILPNSQYTYVEACMSQKREDLICCLNNAMAFYGGVPKAIVSDNLKSAVTRASKYEPEINRSLKEFAHHYNCVINPTRSYSPQDKALVENAVQLSYQRIYYPIREMTFFSLQDLNEEIQKLLVNYNDLLFQRKEASRRELFQSVERPYLKPLPSGPYQLKDYKRAKVQKIGYVYFSPDKSYYSVPYRYIGKSTMIHYTSTTVEVYYYHERIALHQRNPSIGLYNTNKNHLSSTHKDYTDWSPEYFRKIAARHGENVEACIKGLFIDCDYPETAYKRAMGIVQLHRLYGSQRLDNACKRAVYANAISYKRIRNILENNLDKDHFPDTPDPKSHIPVHDNIRGAGAYK</sequence>
<evidence type="ECO:0000313" key="3">
    <source>
        <dbReference type="EMBL" id="ELR68032.1"/>
    </source>
</evidence>
<protein>
    <submittedName>
        <fullName evidence="3">Mobile element protein</fullName>
    </submittedName>
</protein>
<dbReference type="Pfam" id="PF22483">
    <property type="entry name" value="Mu-transpos_C_2"/>
    <property type="match status" value="1"/>
</dbReference>
<evidence type="ECO:0000313" key="4">
    <source>
        <dbReference type="Proteomes" id="UP000011135"/>
    </source>
</evidence>
<gene>
    <name evidence="3" type="ORF">C900_01250</name>
</gene>
<dbReference type="InterPro" id="IPR036397">
    <property type="entry name" value="RNaseH_sf"/>
</dbReference>
<dbReference type="PATRIC" id="fig|1237149.3.peg.5901"/>
<reference evidence="3 4" key="1">
    <citation type="submission" date="2012-12" db="EMBL/GenBank/DDBJ databases">
        <title>Genome assembly of Fulvivirga imtechensis AK7.</title>
        <authorList>
            <person name="Nupur N."/>
            <person name="Khatri I."/>
            <person name="Kumar R."/>
            <person name="Subramanian S."/>
            <person name="Pinnaka A."/>
        </authorList>
    </citation>
    <scope>NUCLEOTIDE SEQUENCE [LARGE SCALE GENOMIC DNA]</scope>
    <source>
        <strain evidence="3 4">AK7</strain>
    </source>
</reference>
<dbReference type="PANTHER" id="PTHR35004:SF8">
    <property type="entry name" value="TRANSPOSASE RV3428C-RELATED"/>
    <property type="match status" value="1"/>
</dbReference>
<dbReference type="InterPro" id="IPR054353">
    <property type="entry name" value="IstA-like_C"/>
</dbReference>
<evidence type="ECO:0000259" key="2">
    <source>
        <dbReference type="PROSITE" id="PS50994"/>
    </source>
</evidence>
<dbReference type="Gene3D" id="1.10.10.10">
    <property type="entry name" value="Winged helix-like DNA-binding domain superfamily/Winged helix DNA-binding domain"/>
    <property type="match status" value="1"/>
</dbReference>
<dbReference type="GO" id="GO:0003676">
    <property type="term" value="F:nucleic acid binding"/>
    <property type="evidence" value="ECO:0007669"/>
    <property type="project" value="InterPro"/>
</dbReference>
<dbReference type="PANTHER" id="PTHR35004">
    <property type="entry name" value="TRANSPOSASE RV3428C-RELATED"/>
    <property type="match status" value="1"/>
</dbReference>
<dbReference type="OrthoDB" id="3193769at2"/>
<feature type="domain" description="Integrase catalytic" evidence="2">
    <location>
        <begin position="135"/>
        <end position="317"/>
    </location>
</feature>
<evidence type="ECO:0000256" key="1">
    <source>
        <dbReference type="ARBA" id="ARBA00009277"/>
    </source>
</evidence>
<dbReference type="InterPro" id="IPR001584">
    <property type="entry name" value="Integrase_cat-core"/>
</dbReference>
<dbReference type="InterPro" id="IPR012337">
    <property type="entry name" value="RNaseH-like_sf"/>
</dbReference>
<dbReference type="InterPro" id="IPR036388">
    <property type="entry name" value="WH-like_DNA-bd_sf"/>
</dbReference>
<dbReference type="SUPFAM" id="SSF53098">
    <property type="entry name" value="Ribonuclease H-like"/>
    <property type="match status" value="1"/>
</dbReference>
<dbReference type="EMBL" id="AMZN01000162">
    <property type="protein sequence ID" value="ELR68032.1"/>
    <property type="molecule type" value="Genomic_DNA"/>
</dbReference>
<dbReference type="RefSeq" id="WP_009583761.1">
    <property type="nucleotide sequence ID" value="NZ_AMZN01000162.1"/>
</dbReference>
<name>L8JKS8_9BACT</name>
<dbReference type="PROSITE" id="PS50994">
    <property type="entry name" value="INTEGRASE"/>
    <property type="match status" value="1"/>
</dbReference>
<organism evidence="3 4">
    <name type="scientific">Fulvivirga imtechensis AK7</name>
    <dbReference type="NCBI Taxonomy" id="1237149"/>
    <lineage>
        <taxon>Bacteria</taxon>
        <taxon>Pseudomonadati</taxon>
        <taxon>Bacteroidota</taxon>
        <taxon>Cytophagia</taxon>
        <taxon>Cytophagales</taxon>
        <taxon>Fulvivirgaceae</taxon>
        <taxon>Fulvivirga</taxon>
    </lineage>
</organism>
<accession>L8JKS8</accession>
<dbReference type="Gene3D" id="3.30.420.10">
    <property type="entry name" value="Ribonuclease H-like superfamily/Ribonuclease H"/>
    <property type="match status" value="1"/>
</dbReference>
<proteinExistence type="inferred from homology"/>
<dbReference type="GO" id="GO:0015074">
    <property type="term" value="P:DNA integration"/>
    <property type="evidence" value="ECO:0007669"/>
    <property type="project" value="InterPro"/>
</dbReference>
<dbReference type="eggNOG" id="COG4584">
    <property type="taxonomic scope" value="Bacteria"/>
</dbReference>
<comment type="similarity">
    <text evidence="1">Belongs to the transposase IS21/IS408/IS1162 family.</text>
</comment>
<dbReference type="NCBIfam" id="NF033546">
    <property type="entry name" value="transpos_IS21"/>
    <property type="match status" value="1"/>
</dbReference>